<feature type="transmembrane region" description="Helical" evidence="10">
    <location>
        <begin position="325"/>
        <end position="345"/>
    </location>
</feature>
<evidence type="ECO:0000256" key="6">
    <source>
        <dbReference type="ARBA" id="ARBA00022989"/>
    </source>
</evidence>
<evidence type="ECO:0000256" key="1">
    <source>
        <dbReference type="ARBA" id="ARBA00004651"/>
    </source>
</evidence>
<feature type="transmembrane region" description="Helical" evidence="10">
    <location>
        <begin position="493"/>
        <end position="516"/>
    </location>
</feature>
<comment type="caution">
    <text evidence="12">The sequence shown here is derived from an EMBL/GenBank/DDBJ whole genome shotgun (WGS) entry which is preliminary data.</text>
</comment>
<evidence type="ECO:0000256" key="4">
    <source>
        <dbReference type="ARBA" id="ARBA00022960"/>
    </source>
</evidence>
<evidence type="ECO:0000256" key="11">
    <source>
        <dbReference type="PIRNR" id="PIRNR002869"/>
    </source>
</evidence>
<feature type="transmembrane region" description="Helical" evidence="10">
    <location>
        <begin position="127"/>
        <end position="154"/>
    </location>
</feature>
<evidence type="ECO:0000313" key="13">
    <source>
        <dbReference type="Proteomes" id="UP000297465"/>
    </source>
</evidence>
<evidence type="ECO:0000256" key="10">
    <source>
        <dbReference type="HAMAP-Rule" id="MF_02078"/>
    </source>
</evidence>
<keyword evidence="10 11" id="KW-0813">Transport</keyword>
<feature type="transmembrane region" description="Helical" evidence="10">
    <location>
        <begin position="35"/>
        <end position="53"/>
    </location>
</feature>
<comment type="function">
    <text evidence="8 10 11">Involved in peptidoglycan biosynthesis. Transports lipid-linked peptidoglycan precursors from the inner to the outer leaflet of the cytoplasmic membrane.</text>
</comment>
<keyword evidence="5 10" id="KW-0573">Peptidoglycan synthesis</keyword>
<proteinExistence type="inferred from homology"/>
<feature type="transmembrane region" description="Helical" evidence="10">
    <location>
        <begin position="97"/>
        <end position="121"/>
    </location>
</feature>
<feature type="transmembrane region" description="Helical" evidence="10">
    <location>
        <begin position="284"/>
        <end position="304"/>
    </location>
</feature>
<dbReference type="Pfam" id="PF03023">
    <property type="entry name" value="MurJ"/>
    <property type="match status" value="1"/>
</dbReference>
<evidence type="ECO:0000256" key="3">
    <source>
        <dbReference type="ARBA" id="ARBA00022692"/>
    </source>
</evidence>
<dbReference type="EMBL" id="RQFO01000014">
    <property type="protein sequence ID" value="TGL02411.1"/>
    <property type="molecule type" value="Genomic_DNA"/>
</dbReference>
<feature type="transmembrane region" description="Helical" evidence="10">
    <location>
        <begin position="422"/>
        <end position="441"/>
    </location>
</feature>
<dbReference type="InterPro" id="IPR051050">
    <property type="entry name" value="Lipid_II_flippase_MurJ/MviN"/>
</dbReference>
<comment type="similarity">
    <text evidence="9 10 11">Belongs to the MurJ/MviN family.</text>
</comment>
<keyword evidence="6 10" id="KW-1133">Transmembrane helix</keyword>
<organism evidence="12 13">
    <name type="scientific">Leptospira montravelensis</name>
    <dbReference type="NCBI Taxonomy" id="2484961"/>
    <lineage>
        <taxon>Bacteria</taxon>
        <taxon>Pseudomonadati</taxon>
        <taxon>Spirochaetota</taxon>
        <taxon>Spirochaetia</taxon>
        <taxon>Leptospirales</taxon>
        <taxon>Leptospiraceae</taxon>
        <taxon>Leptospira</taxon>
    </lineage>
</organism>
<feature type="transmembrane region" description="Helical" evidence="10">
    <location>
        <begin position="398"/>
        <end position="416"/>
    </location>
</feature>
<dbReference type="InterPro" id="IPR004268">
    <property type="entry name" value="MurJ"/>
</dbReference>
<evidence type="ECO:0000256" key="2">
    <source>
        <dbReference type="ARBA" id="ARBA00022475"/>
    </source>
</evidence>
<gene>
    <name evidence="10 12" type="primary">murJ</name>
    <name evidence="12" type="ORF">EHQ31_09580</name>
</gene>
<keyword evidence="3 10" id="KW-0812">Transmembrane</keyword>
<keyword evidence="13" id="KW-1185">Reference proteome</keyword>
<dbReference type="Proteomes" id="UP000297465">
    <property type="component" value="Unassembled WGS sequence"/>
</dbReference>
<dbReference type="HAMAP" id="MF_02078">
    <property type="entry name" value="MurJ_MviN"/>
    <property type="match status" value="1"/>
</dbReference>
<evidence type="ECO:0000313" key="12">
    <source>
        <dbReference type="EMBL" id="TGL02411.1"/>
    </source>
</evidence>
<dbReference type="PANTHER" id="PTHR47019">
    <property type="entry name" value="LIPID II FLIPPASE MURJ"/>
    <property type="match status" value="1"/>
</dbReference>
<dbReference type="PIRSF" id="PIRSF002869">
    <property type="entry name" value="MviN"/>
    <property type="match status" value="1"/>
</dbReference>
<feature type="transmembrane region" description="Helical" evidence="10">
    <location>
        <begin position="236"/>
        <end position="264"/>
    </location>
</feature>
<dbReference type="PRINTS" id="PR01806">
    <property type="entry name" value="VIRFACTRMVIN"/>
</dbReference>
<keyword evidence="2 10" id="KW-1003">Cell membrane</keyword>
<evidence type="ECO:0000256" key="9">
    <source>
        <dbReference type="ARBA" id="ARBA00061532"/>
    </source>
</evidence>
<dbReference type="PANTHER" id="PTHR47019:SF1">
    <property type="entry name" value="LIPID II FLIPPASE MURJ"/>
    <property type="match status" value="1"/>
</dbReference>
<comment type="pathway">
    <text evidence="10">Cell wall biogenesis; peptidoglycan biosynthesis.</text>
</comment>
<dbReference type="RefSeq" id="WP_135574263.1">
    <property type="nucleotide sequence ID" value="NZ_RQFN01000026.1"/>
</dbReference>
<evidence type="ECO:0000256" key="8">
    <source>
        <dbReference type="ARBA" id="ARBA00060041"/>
    </source>
</evidence>
<name>A0ABY2LUT7_9LEPT</name>
<accession>A0ABY2LUT7</accession>
<feature type="transmembrane region" description="Helical" evidence="10">
    <location>
        <begin position="357"/>
        <end position="378"/>
    </location>
</feature>
<comment type="subcellular location">
    <subcellularLocation>
        <location evidence="1 10">Cell membrane</location>
        <topology evidence="1 10">Multi-pass membrane protein</topology>
    </subcellularLocation>
</comment>
<keyword evidence="7 10" id="KW-0472">Membrane</keyword>
<sequence length="541" mass="60443">MTKQAKVSESSTRRSLALSFYTFLSRILGLIRDHFMAVSFGTGMVASAFSVAYRLPNMFRNLLAEGTLSQSFMPIFSEYEKMGVLEARVMAGTVLSFLFLCLSLFVALFWFFAAGFLPALVGGAPEYGILVVELSLVLFFLIMTASLSSIFMSISNSHHNYFVPSLSPIILNFSYLIVFIFVFPFYHEIKEKVFILAYGIVTGGVLQLLVQAWYVYKNGFGPIFRLNLKHPAIRKIFKLMLPAALGGSFYQIGLLVDIFLANYIQNQNPGLGAVVSLDYSQRLVQLPTGIIGVALATTILPSLLKDLREGREENVPKEISDVLAFAFFLTLPASIGLAVLGETVLDSIYYGGRWDHLATITAFYPLVFYSFAIPFYSINKVLVSSYYAFSDTKTPLRIQLVSFGLSIVVSIGLMFYLKHSAIALASALSASVTSMLLLFYLKAHQVKIPFFTVWFRILKMLPALFGLFLWLVVSEWFIKPFLVTYLSESLGIGFANVSRLCLVVSILPAMVIYFVVAGISKLPEAEIIIGRFFRRFRKKNS</sequence>
<evidence type="ECO:0000256" key="7">
    <source>
        <dbReference type="ARBA" id="ARBA00023136"/>
    </source>
</evidence>
<reference evidence="13" key="1">
    <citation type="journal article" date="2019" name="PLoS Negl. Trop. Dis.">
        <title>Revisiting the worldwide diversity of Leptospira species in the environment.</title>
        <authorList>
            <person name="Vincent A.T."/>
            <person name="Schiettekatte O."/>
            <person name="Bourhy P."/>
            <person name="Veyrier F.J."/>
            <person name="Picardeau M."/>
        </authorList>
    </citation>
    <scope>NUCLEOTIDE SEQUENCE [LARGE SCALE GENOMIC DNA]</scope>
    <source>
        <strain evidence="13">201800278</strain>
    </source>
</reference>
<protein>
    <recommendedName>
        <fullName evidence="10">Probable lipid II flippase MurJ</fullName>
    </recommendedName>
</protein>
<feature type="transmembrane region" description="Helical" evidence="10">
    <location>
        <begin position="193"/>
        <end position="216"/>
    </location>
</feature>
<keyword evidence="4 10" id="KW-0133">Cell shape</keyword>
<dbReference type="NCBIfam" id="TIGR01695">
    <property type="entry name" value="murJ_mviN"/>
    <property type="match status" value="1"/>
</dbReference>
<keyword evidence="10 11" id="KW-0961">Cell wall biogenesis/degradation</keyword>
<feature type="transmembrane region" description="Helical" evidence="10">
    <location>
        <begin position="166"/>
        <end position="187"/>
    </location>
</feature>
<dbReference type="CDD" id="cd13123">
    <property type="entry name" value="MATE_MurJ_like"/>
    <property type="match status" value="1"/>
</dbReference>
<evidence type="ECO:0000256" key="5">
    <source>
        <dbReference type="ARBA" id="ARBA00022984"/>
    </source>
</evidence>